<evidence type="ECO:0000313" key="3">
    <source>
        <dbReference type="Proteomes" id="UP000821853"/>
    </source>
</evidence>
<accession>A0A9J6GW22</accession>
<dbReference type="Proteomes" id="UP000821853">
    <property type="component" value="Unassembled WGS sequence"/>
</dbReference>
<evidence type="ECO:0000256" key="1">
    <source>
        <dbReference type="SAM" id="MobiDB-lite"/>
    </source>
</evidence>
<evidence type="ECO:0000313" key="2">
    <source>
        <dbReference type="EMBL" id="KAH9378436.1"/>
    </source>
</evidence>
<dbReference type="EMBL" id="JABSTR010000008">
    <property type="protein sequence ID" value="KAH9378436.1"/>
    <property type="molecule type" value="Genomic_DNA"/>
</dbReference>
<name>A0A9J6GW22_HAELO</name>
<reference evidence="2 3" key="1">
    <citation type="journal article" date="2020" name="Cell">
        <title>Large-Scale Comparative Analyses of Tick Genomes Elucidate Their Genetic Diversity and Vector Capacities.</title>
        <authorList>
            <consortium name="Tick Genome and Microbiome Consortium (TIGMIC)"/>
            <person name="Jia N."/>
            <person name="Wang J."/>
            <person name="Shi W."/>
            <person name="Du L."/>
            <person name="Sun Y."/>
            <person name="Zhan W."/>
            <person name="Jiang J.F."/>
            <person name="Wang Q."/>
            <person name="Zhang B."/>
            <person name="Ji P."/>
            <person name="Bell-Sakyi L."/>
            <person name="Cui X.M."/>
            <person name="Yuan T.T."/>
            <person name="Jiang B.G."/>
            <person name="Yang W.F."/>
            <person name="Lam T.T."/>
            <person name="Chang Q.C."/>
            <person name="Ding S.J."/>
            <person name="Wang X.J."/>
            <person name="Zhu J.G."/>
            <person name="Ruan X.D."/>
            <person name="Zhao L."/>
            <person name="Wei J.T."/>
            <person name="Ye R.Z."/>
            <person name="Que T.C."/>
            <person name="Du C.H."/>
            <person name="Zhou Y.H."/>
            <person name="Cheng J.X."/>
            <person name="Dai P.F."/>
            <person name="Guo W.B."/>
            <person name="Han X.H."/>
            <person name="Huang E.J."/>
            <person name="Li L.F."/>
            <person name="Wei W."/>
            <person name="Gao Y.C."/>
            <person name="Liu J.Z."/>
            <person name="Shao H.Z."/>
            <person name="Wang X."/>
            <person name="Wang C.C."/>
            <person name="Yang T.C."/>
            <person name="Huo Q.B."/>
            <person name="Li W."/>
            <person name="Chen H.Y."/>
            <person name="Chen S.E."/>
            <person name="Zhou L.G."/>
            <person name="Ni X.B."/>
            <person name="Tian J.H."/>
            <person name="Sheng Y."/>
            <person name="Liu T."/>
            <person name="Pan Y.S."/>
            <person name="Xia L.Y."/>
            <person name="Li J."/>
            <person name="Zhao F."/>
            <person name="Cao W.C."/>
        </authorList>
    </citation>
    <scope>NUCLEOTIDE SEQUENCE [LARGE SCALE GENOMIC DNA]</scope>
    <source>
        <strain evidence="2">HaeL-2018</strain>
    </source>
</reference>
<organism evidence="2 3">
    <name type="scientific">Haemaphysalis longicornis</name>
    <name type="common">Bush tick</name>
    <dbReference type="NCBI Taxonomy" id="44386"/>
    <lineage>
        <taxon>Eukaryota</taxon>
        <taxon>Metazoa</taxon>
        <taxon>Ecdysozoa</taxon>
        <taxon>Arthropoda</taxon>
        <taxon>Chelicerata</taxon>
        <taxon>Arachnida</taxon>
        <taxon>Acari</taxon>
        <taxon>Parasitiformes</taxon>
        <taxon>Ixodida</taxon>
        <taxon>Ixodoidea</taxon>
        <taxon>Ixodidae</taxon>
        <taxon>Haemaphysalinae</taxon>
        <taxon>Haemaphysalis</taxon>
    </lineage>
</organism>
<feature type="region of interest" description="Disordered" evidence="1">
    <location>
        <begin position="154"/>
        <end position="228"/>
    </location>
</feature>
<dbReference type="VEuPathDB" id="VectorBase:HLOH_051886"/>
<proteinExistence type="predicted"/>
<protein>
    <submittedName>
        <fullName evidence="2">Uncharacterized protein</fullName>
    </submittedName>
</protein>
<sequence>MATEQSEQAYSFLKTPHMLPLQEHLYDYISEELFSFINQLKKLESMWTESEAKRDFSLAELMDATAVKDGGAVKIQDACLHTYLQHNVDCGNEPSVNPRCLPRVVSASSGARRRYVVSHRCGGGSAGARFWNLAGPGTVTLTKGVQRHVAPERLRQANAGGQPGTDESGTGGQLRAAEEVPSPDVDNVVPYPNRTMRHRHHGCHPAAASLALGGSHPRAARRSLAGPS</sequence>
<comment type="caution">
    <text evidence="2">The sequence shown here is derived from an EMBL/GenBank/DDBJ whole genome shotgun (WGS) entry which is preliminary data.</text>
</comment>
<keyword evidence="3" id="KW-1185">Reference proteome</keyword>
<dbReference type="AlphaFoldDB" id="A0A9J6GW22"/>
<gene>
    <name evidence="2" type="ORF">HPB48_013934</name>
</gene>